<keyword evidence="2" id="KW-0732">Signal</keyword>
<gene>
    <name evidence="4" type="ORF">Dac01nite_16850</name>
</gene>
<keyword evidence="1" id="KW-0812">Transmembrane</keyword>
<evidence type="ECO:0000256" key="2">
    <source>
        <dbReference type="SAM" id="SignalP"/>
    </source>
</evidence>
<dbReference type="InterPro" id="IPR025510">
    <property type="entry name" value="DUF4397"/>
</dbReference>
<evidence type="ECO:0000259" key="3">
    <source>
        <dbReference type="Pfam" id="PF14344"/>
    </source>
</evidence>
<proteinExistence type="predicted"/>
<keyword evidence="1" id="KW-1133">Transmembrane helix</keyword>
<organism evidence="4 5">
    <name type="scientific">Demequina activiva</name>
    <dbReference type="NCBI Taxonomy" id="1582364"/>
    <lineage>
        <taxon>Bacteria</taxon>
        <taxon>Bacillati</taxon>
        <taxon>Actinomycetota</taxon>
        <taxon>Actinomycetes</taxon>
        <taxon>Micrococcales</taxon>
        <taxon>Demequinaceae</taxon>
        <taxon>Demequina</taxon>
    </lineage>
</organism>
<dbReference type="Proteomes" id="UP000652354">
    <property type="component" value="Unassembled WGS sequence"/>
</dbReference>
<dbReference type="EMBL" id="BONR01000003">
    <property type="protein sequence ID" value="GIG54933.1"/>
    <property type="molecule type" value="Genomic_DNA"/>
</dbReference>
<evidence type="ECO:0000256" key="1">
    <source>
        <dbReference type="SAM" id="Phobius"/>
    </source>
</evidence>
<comment type="caution">
    <text evidence="4">The sequence shown here is derived from an EMBL/GenBank/DDBJ whole genome shotgun (WGS) entry which is preliminary data.</text>
</comment>
<evidence type="ECO:0000313" key="4">
    <source>
        <dbReference type="EMBL" id="GIG54933.1"/>
    </source>
</evidence>
<accession>A0A919Q638</accession>
<feature type="domain" description="DUF4397" evidence="3">
    <location>
        <begin position="31"/>
        <end position="147"/>
    </location>
</feature>
<dbReference type="AlphaFoldDB" id="A0A919Q638"/>
<keyword evidence="4" id="KW-0449">Lipoprotein</keyword>
<evidence type="ECO:0000313" key="5">
    <source>
        <dbReference type="Proteomes" id="UP000652354"/>
    </source>
</evidence>
<feature type="signal peptide" evidence="2">
    <location>
        <begin position="1"/>
        <end position="25"/>
    </location>
</feature>
<protein>
    <submittedName>
        <fullName evidence="4">Lipoprotein</fullName>
    </submittedName>
</protein>
<keyword evidence="5" id="KW-1185">Reference proteome</keyword>
<reference evidence="4" key="1">
    <citation type="submission" date="2021-01" db="EMBL/GenBank/DDBJ databases">
        <title>Whole genome shotgun sequence of Demequina activiva NBRC 110675.</title>
        <authorList>
            <person name="Komaki H."/>
            <person name="Tamura T."/>
        </authorList>
    </citation>
    <scope>NUCLEOTIDE SEQUENCE</scope>
    <source>
        <strain evidence="4">NBRC 110675</strain>
    </source>
</reference>
<name>A0A919Q638_9MICO</name>
<feature type="chain" id="PRO_5036733925" evidence="2">
    <location>
        <begin position="26"/>
        <end position="270"/>
    </location>
</feature>
<sequence length="270" mass="26962">MRKSAIAGVAAGALIAAGVAIPAAAVEDGMSELSVLHGIPDTPVDVYVNGENTIDDFQPGDLAGPLSLEPGDYEVALTATDAADDSEPVLGPITLTLEADMSYTAVAHLDADGNPTANLFTNDISETAAGEGRLTVRHTAAAPAVDVWADGAVLFENLSNPDEVMGDVPAATYEAAVSLTGETDPVLGPVDVEIADGVNTIVYAWGSAEAGNLDVAVQTVDTHASSPSGVAAGTQGLADERGVPAGAVAAILIALALALGAGARLAVTRR</sequence>
<keyword evidence="1" id="KW-0472">Membrane</keyword>
<dbReference type="RefSeq" id="WP_203655890.1">
    <property type="nucleotide sequence ID" value="NZ_BONR01000003.1"/>
</dbReference>
<feature type="transmembrane region" description="Helical" evidence="1">
    <location>
        <begin position="245"/>
        <end position="267"/>
    </location>
</feature>
<dbReference type="Pfam" id="PF14344">
    <property type="entry name" value="DUF4397"/>
    <property type="match status" value="1"/>
</dbReference>